<keyword evidence="3 9" id="KW-0813">Transport</keyword>
<comment type="subcellular location">
    <subcellularLocation>
        <location evidence="10">Cell inner membrane</location>
        <topology evidence="10">Multi-pass membrane protein</topology>
    </subcellularLocation>
    <subcellularLocation>
        <location evidence="1 9">Cell membrane</location>
        <topology evidence="1 9">Multi-pass membrane protein</topology>
    </subcellularLocation>
</comment>
<comment type="function">
    <text evidence="10">Part of the binding-protein-dependent transport system for phosphate; probably responsible for the translocation of the substrate across the membrane.</text>
</comment>
<dbReference type="Pfam" id="PF00528">
    <property type="entry name" value="BPD_transp_1"/>
    <property type="match status" value="1"/>
</dbReference>
<dbReference type="SUPFAM" id="SSF161098">
    <property type="entry name" value="MetI-like"/>
    <property type="match status" value="1"/>
</dbReference>
<feature type="transmembrane region" description="Helical" evidence="9">
    <location>
        <begin position="110"/>
        <end position="141"/>
    </location>
</feature>
<evidence type="ECO:0000256" key="7">
    <source>
        <dbReference type="ARBA" id="ARBA00022989"/>
    </source>
</evidence>
<keyword evidence="13" id="KW-1185">Reference proteome</keyword>
<sequence length="361" mass="37650">MSNSSLQDAPLSSLPERPVSSTFPAAAASLDLAAERARTSAAPPPPVKAARSGPMADRLFGWAAKGAALLTLALLIGILLSLIAGAWPAITKYGLGFLTSSVWDPVKDEYGGLVMIYGTLATSFIALVIAVPVSFGIALFLTELSPNWLKRPLGTAIELLAAVPSIVYGMWGLLVFGPILSTWVQQPLQKLLSGVPYLGALVSGPPVGIGILSAGIILAIMIIPFIASVMRDVFEVTPALLKESAYGLGSTTWEVVSKVVLPYTKAGVIGGIMLGLGRALGETMAVTFVIGNMNQLNSLSVFEAANSITSALANEFAEAGAGLHQAALMYLGLVLFFITFVVLSLSKMLLAQMKKSEGTKS</sequence>
<reference evidence="12 13" key="1">
    <citation type="submission" date="2018-09" db="EMBL/GenBank/DDBJ databases">
        <title>Acidovorax cavernicola nov. sp. isolated from Gruta de las Maravillas (Aracena, Spain).</title>
        <authorList>
            <person name="Jurado V."/>
            <person name="Gutierrez-Patricio S."/>
            <person name="Gonzalez-Pimentel J.L."/>
            <person name="Miller A.Z."/>
            <person name="Laiz L."/>
            <person name="Saiz-Jimenez C."/>
        </authorList>
    </citation>
    <scope>NUCLEOTIDE SEQUENCE [LARGE SCALE GENOMIC DNA]</scope>
    <source>
        <strain evidence="12 13">1011MAR4D40.2</strain>
    </source>
</reference>
<evidence type="ECO:0000313" key="13">
    <source>
        <dbReference type="Proteomes" id="UP000265619"/>
    </source>
</evidence>
<proteinExistence type="inferred from homology"/>
<evidence type="ECO:0000256" key="3">
    <source>
        <dbReference type="ARBA" id="ARBA00022448"/>
    </source>
</evidence>
<dbReference type="PANTHER" id="PTHR30425:SF1">
    <property type="entry name" value="PHOSPHATE TRANSPORT SYSTEM PERMEASE PROTEIN PSTC"/>
    <property type="match status" value="1"/>
</dbReference>
<dbReference type="GO" id="GO:0005315">
    <property type="term" value="F:phosphate transmembrane transporter activity"/>
    <property type="evidence" value="ECO:0007669"/>
    <property type="project" value="InterPro"/>
</dbReference>
<feature type="transmembrane region" description="Helical" evidence="9">
    <location>
        <begin position="197"/>
        <end position="223"/>
    </location>
</feature>
<evidence type="ECO:0000256" key="8">
    <source>
        <dbReference type="ARBA" id="ARBA00023136"/>
    </source>
</evidence>
<evidence type="ECO:0000313" key="12">
    <source>
        <dbReference type="EMBL" id="RIX84694.1"/>
    </source>
</evidence>
<dbReference type="CDD" id="cd06261">
    <property type="entry name" value="TM_PBP2"/>
    <property type="match status" value="1"/>
</dbReference>
<evidence type="ECO:0000256" key="4">
    <source>
        <dbReference type="ARBA" id="ARBA00022475"/>
    </source>
</evidence>
<dbReference type="RefSeq" id="WP_119552057.1">
    <property type="nucleotide sequence ID" value="NZ_QXMN01000002.1"/>
</dbReference>
<keyword evidence="6 9" id="KW-0812">Transmembrane</keyword>
<dbReference type="GO" id="GO:0005886">
    <property type="term" value="C:plasma membrane"/>
    <property type="evidence" value="ECO:0007669"/>
    <property type="project" value="UniProtKB-SubCell"/>
</dbReference>
<accession>A0A9X8D8I1</accession>
<dbReference type="OrthoDB" id="9785113at2"/>
<dbReference type="InterPro" id="IPR000515">
    <property type="entry name" value="MetI-like"/>
</dbReference>
<comment type="caution">
    <text evidence="12">The sequence shown here is derived from an EMBL/GenBank/DDBJ whole genome shotgun (WGS) entry which is preliminary data.</text>
</comment>
<dbReference type="Gene3D" id="1.10.3720.10">
    <property type="entry name" value="MetI-like"/>
    <property type="match status" value="1"/>
</dbReference>
<dbReference type="Proteomes" id="UP000265619">
    <property type="component" value="Unassembled WGS sequence"/>
</dbReference>
<feature type="domain" description="ABC transmembrane type-1" evidence="11">
    <location>
        <begin position="116"/>
        <end position="346"/>
    </location>
</feature>
<dbReference type="PROSITE" id="PS50928">
    <property type="entry name" value="ABC_TM1"/>
    <property type="match status" value="1"/>
</dbReference>
<keyword evidence="8 9" id="KW-0472">Membrane</keyword>
<evidence type="ECO:0000256" key="9">
    <source>
        <dbReference type="RuleBase" id="RU363032"/>
    </source>
</evidence>
<dbReference type="InterPro" id="IPR035906">
    <property type="entry name" value="MetI-like_sf"/>
</dbReference>
<dbReference type="NCBIfam" id="TIGR02138">
    <property type="entry name" value="phosphate_pstC"/>
    <property type="match status" value="1"/>
</dbReference>
<dbReference type="InterPro" id="IPR011864">
    <property type="entry name" value="Phosphate_PstC"/>
</dbReference>
<keyword evidence="7 9" id="KW-1133">Transmembrane helix</keyword>
<dbReference type="PANTHER" id="PTHR30425">
    <property type="entry name" value="PHOSPHATE TRANSPORT SYSTEM PERMEASE PROTEIN PST"/>
    <property type="match status" value="1"/>
</dbReference>
<dbReference type="EMBL" id="QXMN01000002">
    <property type="protein sequence ID" value="RIX84694.1"/>
    <property type="molecule type" value="Genomic_DNA"/>
</dbReference>
<evidence type="ECO:0000259" key="11">
    <source>
        <dbReference type="PROSITE" id="PS50928"/>
    </source>
</evidence>
<organism evidence="12 13">
    <name type="scientific">Acidovorax cavernicola</name>
    <dbReference type="NCBI Taxonomy" id="1675792"/>
    <lineage>
        <taxon>Bacteria</taxon>
        <taxon>Pseudomonadati</taxon>
        <taxon>Pseudomonadota</taxon>
        <taxon>Betaproteobacteria</taxon>
        <taxon>Burkholderiales</taxon>
        <taxon>Comamonadaceae</taxon>
        <taxon>Acidovorax</taxon>
    </lineage>
</organism>
<keyword evidence="4" id="KW-1003">Cell membrane</keyword>
<evidence type="ECO:0000256" key="6">
    <source>
        <dbReference type="ARBA" id="ARBA00022692"/>
    </source>
</evidence>
<feature type="transmembrane region" description="Helical" evidence="9">
    <location>
        <begin position="268"/>
        <end position="290"/>
    </location>
</feature>
<evidence type="ECO:0000256" key="1">
    <source>
        <dbReference type="ARBA" id="ARBA00004651"/>
    </source>
</evidence>
<name>A0A9X8D8I1_9BURK</name>
<feature type="transmembrane region" description="Helical" evidence="9">
    <location>
        <begin position="153"/>
        <end position="177"/>
    </location>
</feature>
<keyword evidence="5 10" id="KW-0592">Phosphate transport</keyword>
<keyword evidence="10" id="KW-0997">Cell inner membrane</keyword>
<dbReference type="AlphaFoldDB" id="A0A9X8D8I1"/>
<dbReference type="GO" id="GO:0006817">
    <property type="term" value="P:phosphate ion transport"/>
    <property type="evidence" value="ECO:0007669"/>
    <property type="project" value="UniProtKB-KW"/>
</dbReference>
<comment type="similarity">
    <text evidence="2 10">Belongs to the binding-protein-dependent transport system permease family. CysTW subfamily.</text>
</comment>
<evidence type="ECO:0000256" key="10">
    <source>
        <dbReference type="RuleBase" id="RU363054"/>
    </source>
</evidence>
<evidence type="ECO:0000256" key="2">
    <source>
        <dbReference type="ARBA" id="ARBA00007069"/>
    </source>
</evidence>
<gene>
    <name evidence="12" type="primary">pstC</name>
    <name evidence="12" type="ORF">D3H34_03490</name>
</gene>
<feature type="transmembrane region" description="Helical" evidence="9">
    <location>
        <begin position="327"/>
        <end position="350"/>
    </location>
</feature>
<evidence type="ECO:0000256" key="5">
    <source>
        <dbReference type="ARBA" id="ARBA00022592"/>
    </source>
</evidence>
<dbReference type="InterPro" id="IPR051124">
    <property type="entry name" value="Phosphate_Transport_Permease"/>
</dbReference>
<feature type="transmembrane region" description="Helical" evidence="9">
    <location>
        <begin position="67"/>
        <end position="90"/>
    </location>
</feature>
<protein>
    <recommendedName>
        <fullName evidence="10">Phosphate transport system permease protein</fullName>
    </recommendedName>
</protein>